<comment type="caution">
    <text evidence="2">The sequence shown here is derived from an EMBL/GenBank/DDBJ whole genome shotgun (WGS) entry which is preliminary data.</text>
</comment>
<dbReference type="RefSeq" id="WP_005524828.1">
    <property type="nucleotide sequence ID" value="NZ_CAJPQJ010000015.1"/>
</dbReference>
<name>A0A6H9XK71_9CORY</name>
<evidence type="ECO:0000313" key="2">
    <source>
        <dbReference type="EMBL" id="SPW28494.1"/>
    </source>
</evidence>
<evidence type="ECO:0000313" key="3">
    <source>
        <dbReference type="Proteomes" id="UP000249886"/>
    </source>
</evidence>
<feature type="transmembrane region" description="Helical" evidence="1">
    <location>
        <begin position="6"/>
        <end position="29"/>
    </location>
</feature>
<protein>
    <submittedName>
        <fullName evidence="2">Uncharacterized protein</fullName>
    </submittedName>
</protein>
<proteinExistence type="predicted"/>
<dbReference type="GeneID" id="84573695"/>
<keyword evidence="1" id="KW-0812">Transmembrane</keyword>
<feature type="transmembrane region" description="Helical" evidence="1">
    <location>
        <begin position="41"/>
        <end position="61"/>
    </location>
</feature>
<sequence length="121" mass="13198">MNKPLLATGVIFLSFGVPLVILWLVVHLYPGAGWIITWSHVWYLLVYPVLASAASSAGRLIPGRAGVVVQEVLEFAAWCMLCYYLMAPVGAALAAACSCWFYVKLMTPMVAKTLRPLNEAP</sequence>
<keyword evidence="1" id="KW-1133">Transmembrane helix</keyword>
<gene>
    <name evidence="2" type="ORF">NCTC10254_01440</name>
</gene>
<keyword evidence="1" id="KW-0472">Membrane</keyword>
<dbReference type="AlphaFoldDB" id="A0A6H9XK71"/>
<organism evidence="2 3">
    <name type="scientific">Corynebacterium matruchotii</name>
    <dbReference type="NCBI Taxonomy" id="43768"/>
    <lineage>
        <taxon>Bacteria</taxon>
        <taxon>Bacillati</taxon>
        <taxon>Actinomycetota</taxon>
        <taxon>Actinomycetes</taxon>
        <taxon>Mycobacteriales</taxon>
        <taxon>Corynebacteriaceae</taxon>
        <taxon>Corynebacterium</taxon>
    </lineage>
</organism>
<evidence type="ECO:0000256" key="1">
    <source>
        <dbReference type="SAM" id="Phobius"/>
    </source>
</evidence>
<dbReference type="EMBL" id="UARK01000011">
    <property type="protein sequence ID" value="SPW28494.1"/>
    <property type="molecule type" value="Genomic_DNA"/>
</dbReference>
<dbReference type="Proteomes" id="UP000249886">
    <property type="component" value="Unassembled WGS sequence"/>
</dbReference>
<reference evidence="2 3" key="1">
    <citation type="submission" date="2018-06" db="EMBL/GenBank/DDBJ databases">
        <authorList>
            <consortium name="Pathogen Informatics"/>
            <person name="Doyle S."/>
        </authorList>
    </citation>
    <scope>NUCLEOTIDE SEQUENCE [LARGE SCALE GENOMIC DNA]</scope>
    <source>
        <strain evidence="2 3">NCTC10254</strain>
    </source>
</reference>
<feature type="transmembrane region" description="Helical" evidence="1">
    <location>
        <begin position="81"/>
        <end position="103"/>
    </location>
</feature>
<accession>A0A6H9XK71</accession>